<dbReference type="Proteomes" id="UP000251123">
    <property type="component" value="Unassembled WGS sequence"/>
</dbReference>
<gene>
    <name evidence="1" type="ORF">NCTC9601_01100</name>
</gene>
<dbReference type="AlphaFoldDB" id="A0A2X1QQD8"/>
<dbReference type="EMBL" id="UASN01000013">
    <property type="protein sequence ID" value="SPX53967.1"/>
    <property type="molecule type" value="Genomic_DNA"/>
</dbReference>
<accession>A0A2X1QQD8</accession>
<sequence>MDPRLGANGKLPRQDISSRVTGPILEHLHHNFAMAWEKETGQDLLTIRDSVSIAKKAETACATRYAGDGATVAYSGAGRKA</sequence>
<name>A0A2X1QQD8_KLEPN</name>
<proteinExistence type="predicted"/>
<organism evidence="1 2">
    <name type="scientific">Klebsiella pneumoniae</name>
    <dbReference type="NCBI Taxonomy" id="573"/>
    <lineage>
        <taxon>Bacteria</taxon>
        <taxon>Pseudomonadati</taxon>
        <taxon>Pseudomonadota</taxon>
        <taxon>Gammaproteobacteria</taxon>
        <taxon>Enterobacterales</taxon>
        <taxon>Enterobacteriaceae</taxon>
        <taxon>Klebsiella/Raoultella group</taxon>
        <taxon>Klebsiella</taxon>
        <taxon>Klebsiella pneumoniae complex</taxon>
    </lineage>
</organism>
<protein>
    <submittedName>
        <fullName evidence="1">Uncharacterized protein</fullName>
    </submittedName>
</protein>
<evidence type="ECO:0000313" key="1">
    <source>
        <dbReference type="EMBL" id="SPX53967.1"/>
    </source>
</evidence>
<reference evidence="1 2" key="1">
    <citation type="submission" date="2018-06" db="EMBL/GenBank/DDBJ databases">
        <authorList>
            <consortium name="Pathogen Informatics"/>
            <person name="Doyle S."/>
        </authorList>
    </citation>
    <scope>NUCLEOTIDE SEQUENCE [LARGE SCALE GENOMIC DNA]</scope>
    <source>
        <strain evidence="1 2">NCTC9601</strain>
    </source>
</reference>
<evidence type="ECO:0000313" key="2">
    <source>
        <dbReference type="Proteomes" id="UP000251123"/>
    </source>
</evidence>